<gene>
    <name evidence="1" type="ORF">RPERSI_LOCUS4397</name>
</gene>
<protein>
    <submittedName>
        <fullName evidence="1">18482_t:CDS:1</fullName>
    </submittedName>
</protein>
<accession>A0ACA9M2K7</accession>
<comment type="caution">
    <text evidence="1">The sequence shown here is derived from an EMBL/GenBank/DDBJ whole genome shotgun (WGS) entry which is preliminary data.</text>
</comment>
<feature type="non-terminal residue" evidence="1">
    <location>
        <position position="485"/>
    </location>
</feature>
<dbReference type="EMBL" id="CAJVQC010006037">
    <property type="protein sequence ID" value="CAG8561860.1"/>
    <property type="molecule type" value="Genomic_DNA"/>
</dbReference>
<evidence type="ECO:0000313" key="1">
    <source>
        <dbReference type="EMBL" id="CAG8561860.1"/>
    </source>
</evidence>
<reference evidence="1" key="1">
    <citation type="submission" date="2021-06" db="EMBL/GenBank/DDBJ databases">
        <authorList>
            <person name="Kallberg Y."/>
            <person name="Tangrot J."/>
            <person name="Rosling A."/>
        </authorList>
    </citation>
    <scope>NUCLEOTIDE SEQUENCE</scope>
    <source>
        <strain evidence="1">MA461A</strain>
    </source>
</reference>
<name>A0ACA9M2K7_9GLOM</name>
<organism evidence="1 2">
    <name type="scientific">Racocetra persica</name>
    <dbReference type="NCBI Taxonomy" id="160502"/>
    <lineage>
        <taxon>Eukaryota</taxon>
        <taxon>Fungi</taxon>
        <taxon>Fungi incertae sedis</taxon>
        <taxon>Mucoromycota</taxon>
        <taxon>Glomeromycotina</taxon>
        <taxon>Glomeromycetes</taxon>
        <taxon>Diversisporales</taxon>
        <taxon>Gigasporaceae</taxon>
        <taxon>Racocetra</taxon>
    </lineage>
</organism>
<sequence>MELKTKVIETKKLLMLTDRKENSEFDLILESIDVPLQIEYKIDLTAQTRVDGEYPKDEKKRSEITELDISKENLQGKLNLKGFTNLKELDCHDNQLTELDISDCPNLEVLYCSSNQLSGLDLSNCPNLKTIDCGFNELTNLDLTNLSHLEELSCNDNLITKLELSSLNSEKLTSLNISDNNFSEQDLEIFGEFTNLENLLIGNEDKKKIEQGIYNRFFNSLEPLKNLTKLELLFISNTDIDSGLKFLPDSLEEIYCSFKERPESKVKTLAERLSDFSIDEDKGKVIDEIKKRGYIQRNQEVHDIKPNFSTKENKRYGLLFVFESGGSKGYLSSAKKYVGIFFRYNASSGKIEEIIDGNVKLDVDEITSASSEKKEEKEEAEQTAKDRANINKKVRELSRKILLRRLDECQNKCYKANNELEILSKEITSHVVRIFILELDQEINDETLPGYIRDICNKEIENSVNHINEKIKNYIEEANSNNSFL</sequence>
<keyword evidence="2" id="KW-1185">Reference proteome</keyword>
<dbReference type="Proteomes" id="UP000789920">
    <property type="component" value="Unassembled WGS sequence"/>
</dbReference>
<proteinExistence type="predicted"/>
<evidence type="ECO:0000313" key="2">
    <source>
        <dbReference type="Proteomes" id="UP000789920"/>
    </source>
</evidence>